<dbReference type="Pfam" id="PF17389">
    <property type="entry name" value="Bac_rhamnosid6H"/>
    <property type="match status" value="1"/>
</dbReference>
<dbReference type="OrthoDB" id="10036721at2759"/>
<evidence type="ECO:0000256" key="1">
    <source>
        <dbReference type="ARBA" id="ARBA00001445"/>
    </source>
</evidence>
<dbReference type="GO" id="GO:0030596">
    <property type="term" value="F:alpha-L-rhamnosidase activity"/>
    <property type="evidence" value="ECO:0007669"/>
    <property type="project" value="UniProtKB-EC"/>
</dbReference>
<dbReference type="Pfam" id="PF17390">
    <property type="entry name" value="Bac_rhamnosid_C"/>
    <property type="match status" value="1"/>
</dbReference>
<keyword evidence="9" id="KW-1185">Reference proteome</keyword>
<organism evidence="8 9">
    <name type="scientific">Lipomyces starkeyi NRRL Y-11557</name>
    <dbReference type="NCBI Taxonomy" id="675824"/>
    <lineage>
        <taxon>Eukaryota</taxon>
        <taxon>Fungi</taxon>
        <taxon>Dikarya</taxon>
        <taxon>Ascomycota</taxon>
        <taxon>Saccharomycotina</taxon>
        <taxon>Lipomycetes</taxon>
        <taxon>Lipomycetales</taxon>
        <taxon>Lipomycetaceae</taxon>
        <taxon>Lipomyces</taxon>
    </lineage>
</organism>
<dbReference type="InterPro" id="IPR012341">
    <property type="entry name" value="6hp_glycosidase-like_sf"/>
</dbReference>
<feature type="domain" description="Alpha-L-rhamnosidase C-terminal" evidence="7">
    <location>
        <begin position="804"/>
        <end position="877"/>
    </location>
</feature>
<dbReference type="GO" id="GO:0005975">
    <property type="term" value="P:carbohydrate metabolic process"/>
    <property type="evidence" value="ECO:0007669"/>
    <property type="project" value="InterPro"/>
</dbReference>
<gene>
    <name evidence="8" type="ORF">LIPSTDRAFT_337729</name>
</gene>
<dbReference type="PIRSF" id="PIRSF010631">
    <property type="entry name" value="A-rhamnsds"/>
    <property type="match status" value="1"/>
</dbReference>
<evidence type="ECO:0000259" key="7">
    <source>
        <dbReference type="Pfam" id="PF17390"/>
    </source>
</evidence>
<dbReference type="Pfam" id="PF08531">
    <property type="entry name" value="Bac_rhamnosid_N"/>
    <property type="match status" value="1"/>
</dbReference>
<evidence type="ECO:0000259" key="5">
    <source>
        <dbReference type="Pfam" id="PF08531"/>
    </source>
</evidence>
<dbReference type="PANTHER" id="PTHR33307:SF6">
    <property type="entry name" value="ALPHA-RHAMNOSIDASE (EUROFUNG)-RELATED"/>
    <property type="match status" value="1"/>
</dbReference>
<dbReference type="InterPro" id="IPR035396">
    <property type="entry name" value="Bac_rhamnosid6H"/>
</dbReference>
<dbReference type="STRING" id="675824.A0A1E3Q6Q7"/>
<proteinExistence type="predicted"/>
<sequence length="921" mass="102911">MSSLIMVADHPALSAPIVEQHPTGFGVGVDSPRLSWRFSVQDSTPKNWEQTEYEIEIIRAAVEAPELWKVASSSSVLVPWPSTPLRSRERAQVRVRAYGNSSSEPTDWSPWTVIECALLSREDWKGRPITSATLSSSDAPLRPLRFRRAFTSPSEAVVVGRSRLYITSLGVYSAFLNGKPIGDHCMAPGWTSYNHRLNYQVFDVAPLLKPNEANVLAVEVAEGWYAGRLGFNGGRRNFYGSEIGLLAQLEVGRENDEPFTIVSDQLWSCQPSAIVRSEIYDGELYDAQEECPGWNMCLSEQDSHTWHAVRELELPKAELVAPDAPPVRVIEEVNPVAFITTPSGKTVIDFGQNLVGRLLIRSLYKPRGHSVTFTHAEVLENGELGIRPLRQAQCTDTVVSSGEPLENWSPQFTFHGFRYVLVQGWSPDDLENPLLQSNSLCAQVLHTDMRRTGHFSCSHPMINQLHQNALWSMRGNFLSIPTDCPQRDERLGWTGDIQVFCPSANFLYDTAGMLGDWLKDVALEQLKEGDGSTPPFVVPNVIQELWPQMSQAVWDDVTVLTPWALYRSYGDLDILRRQYPSMVAWLDQGVRRGPDRLWDLELLQLGDWLDPTAPPDEPGNARTNGTLVADAYLVHVTSVLAQISAILGEEAAAARYATDFNQLKASFQAKYIAASGLLVGDTQTSLSLAIIFNLHATPEQASNAADRLAYLVRLAKFRVATGFAGTPIITHALTQSGNYQLAYRMLLEKNRPSWMYPITMGATTVWERWDSMLPDGSINPGEMTSFNHYALGSVINWLHECVAGIRPLQPGWKSFRVSPIPGGRMDSAEATYETPYGRVECRWSIRDSDNFELELLVPANSRALVIMPDERNDKYQAQGPELLGKWVGSGWHRFKSRWSNVAQWPPRPLVPPGMDSDDFVE</sequence>
<dbReference type="Pfam" id="PF25788">
    <property type="entry name" value="Ig_Rha78A_N"/>
    <property type="match status" value="1"/>
</dbReference>
<keyword evidence="3" id="KW-0378">Hydrolase</keyword>
<name>A0A1E3Q6Q7_LIPST</name>
<dbReference type="InterPro" id="IPR008928">
    <property type="entry name" value="6-hairpin_glycosidase_sf"/>
</dbReference>
<evidence type="ECO:0000256" key="2">
    <source>
        <dbReference type="ARBA" id="ARBA00012652"/>
    </source>
</evidence>
<feature type="domain" description="Bacterial alpha-L-rhamnosidase N-terminal" evidence="5">
    <location>
        <begin position="160"/>
        <end position="331"/>
    </location>
</feature>
<evidence type="ECO:0000313" key="9">
    <source>
        <dbReference type="Proteomes" id="UP000094385"/>
    </source>
</evidence>
<dbReference type="Gene3D" id="1.50.10.10">
    <property type="match status" value="1"/>
</dbReference>
<evidence type="ECO:0000313" key="8">
    <source>
        <dbReference type="EMBL" id="ODQ73385.1"/>
    </source>
</evidence>
<dbReference type="EC" id="3.2.1.40" evidence="2"/>
<comment type="catalytic activity">
    <reaction evidence="1">
        <text>Hydrolysis of terminal non-reducing alpha-L-rhamnose residues in alpha-L-rhamnosides.</text>
        <dbReference type="EC" id="3.2.1.40"/>
    </reaction>
</comment>
<reference evidence="8 9" key="1">
    <citation type="journal article" date="2016" name="Proc. Natl. Acad. Sci. U.S.A.">
        <title>Comparative genomics of biotechnologically important yeasts.</title>
        <authorList>
            <person name="Riley R."/>
            <person name="Haridas S."/>
            <person name="Wolfe K.H."/>
            <person name="Lopes M.R."/>
            <person name="Hittinger C.T."/>
            <person name="Goeker M."/>
            <person name="Salamov A.A."/>
            <person name="Wisecaver J.H."/>
            <person name="Long T.M."/>
            <person name="Calvey C.H."/>
            <person name="Aerts A.L."/>
            <person name="Barry K.W."/>
            <person name="Choi C."/>
            <person name="Clum A."/>
            <person name="Coughlan A.Y."/>
            <person name="Deshpande S."/>
            <person name="Douglass A.P."/>
            <person name="Hanson S.J."/>
            <person name="Klenk H.-P."/>
            <person name="LaButti K.M."/>
            <person name="Lapidus A."/>
            <person name="Lindquist E.A."/>
            <person name="Lipzen A.M."/>
            <person name="Meier-Kolthoff J.P."/>
            <person name="Ohm R.A."/>
            <person name="Otillar R.P."/>
            <person name="Pangilinan J.L."/>
            <person name="Peng Y."/>
            <person name="Rokas A."/>
            <person name="Rosa C.A."/>
            <person name="Scheuner C."/>
            <person name="Sibirny A.A."/>
            <person name="Slot J.C."/>
            <person name="Stielow J.B."/>
            <person name="Sun H."/>
            <person name="Kurtzman C.P."/>
            <person name="Blackwell M."/>
            <person name="Grigoriev I.V."/>
            <person name="Jeffries T.W."/>
        </authorList>
    </citation>
    <scope>NUCLEOTIDE SEQUENCE [LARGE SCALE GENOMIC DNA]</scope>
    <source>
        <strain evidence="8 9">NRRL Y-11557</strain>
    </source>
</reference>
<dbReference type="SUPFAM" id="SSF48208">
    <property type="entry name" value="Six-hairpin glycosidases"/>
    <property type="match status" value="1"/>
</dbReference>
<dbReference type="InterPro" id="IPR008902">
    <property type="entry name" value="Rhamnosid_concanavalin"/>
</dbReference>
<evidence type="ECO:0000256" key="3">
    <source>
        <dbReference type="ARBA" id="ARBA00022801"/>
    </source>
</evidence>
<evidence type="ECO:0000259" key="6">
    <source>
        <dbReference type="Pfam" id="PF17389"/>
    </source>
</evidence>
<dbReference type="Gene3D" id="2.60.120.260">
    <property type="entry name" value="Galactose-binding domain-like"/>
    <property type="match status" value="2"/>
</dbReference>
<protein>
    <recommendedName>
        <fullName evidence="2">alpha-L-rhamnosidase</fullName>
        <ecNumber evidence="2">3.2.1.40</ecNumber>
    </recommendedName>
</protein>
<dbReference type="Proteomes" id="UP000094385">
    <property type="component" value="Unassembled WGS sequence"/>
</dbReference>
<dbReference type="AlphaFoldDB" id="A0A1E3Q6Q7"/>
<feature type="domain" description="Alpha-L-rhamnosidase six-hairpin glycosidase" evidence="6">
    <location>
        <begin position="450"/>
        <end position="802"/>
    </location>
</feature>
<feature type="domain" description="Alpha-L-rhamnosidase concanavalin-like" evidence="4">
    <location>
        <begin position="340"/>
        <end position="445"/>
    </location>
</feature>
<evidence type="ECO:0000259" key="4">
    <source>
        <dbReference type="Pfam" id="PF05592"/>
    </source>
</evidence>
<dbReference type="InterPro" id="IPR035398">
    <property type="entry name" value="Bac_rhamnosid_C"/>
</dbReference>
<dbReference type="InterPro" id="IPR016007">
    <property type="entry name" value="Alpha_rhamnosid"/>
</dbReference>
<dbReference type="Pfam" id="PF05592">
    <property type="entry name" value="Bac_rhamnosid"/>
    <property type="match status" value="1"/>
</dbReference>
<dbReference type="InterPro" id="IPR013737">
    <property type="entry name" value="Bac_rhamnosid_N"/>
</dbReference>
<dbReference type="InterPro" id="IPR013783">
    <property type="entry name" value="Ig-like_fold"/>
</dbReference>
<dbReference type="EMBL" id="KV454294">
    <property type="protein sequence ID" value="ODQ73385.1"/>
    <property type="molecule type" value="Genomic_DNA"/>
</dbReference>
<accession>A0A1E3Q6Q7</accession>
<dbReference type="PANTHER" id="PTHR33307">
    <property type="entry name" value="ALPHA-RHAMNOSIDASE (EUROFUNG)"/>
    <property type="match status" value="1"/>
</dbReference>
<dbReference type="Gene3D" id="2.60.420.10">
    <property type="entry name" value="Maltose phosphorylase, domain 3"/>
    <property type="match status" value="1"/>
</dbReference>
<dbReference type="Gene3D" id="2.60.40.10">
    <property type="entry name" value="Immunoglobulins"/>
    <property type="match status" value="1"/>
</dbReference>